<evidence type="ECO:0000313" key="2">
    <source>
        <dbReference type="Proteomes" id="UP001152795"/>
    </source>
</evidence>
<reference evidence="1" key="1">
    <citation type="submission" date="2020-04" db="EMBL/GenBank/DDBJ databases">
        <authorList>
            <person name="Alioto T."/>
            <person name="Alioto T."/>
            <person name="Gomez Garrido J."/>
        </authorList>
    </citation>
    <scope>NUCLEOTIDE SEQUENCE</scope>
    <source>
        <strain evidence="1">A484AB</strain>
    </source>
</reference>
<dbReference type="AlphaFoldDB" id="A0A7D9L9E5"/>
<keyword evidence="2" id="KW-1185">Reference proteome</keyword>
<feature type="non-terminal residue" evidence="1">
    <location>
        <position position="228"/>
    </location>
</feature>
<protein>
    <submittedName>
        <fullName evidence="1">Uncharacterized protein</fullName>
    </submittedName>
</protein>
<gene>
    <name evidence="1" type="ORF">PACLA_8A061592</name>
</gene>
<sequence>IWRRVVTLSLSVVPICKKDVKSHLKYFNCYDSALKMEADLLLARAECRLKRFLSQLLGYTGGSKFTYIASSKFQNAVLFVNMAKISSKDVHIKLRESRERSVPCDRNLCILSTFFGIFEMVTYYQKDMYISFSLGSPPCQENESRPWNNSSPISTTLQPHLKSCPSDLLKTTTAPMYAKQWNALPLYLILVHTIQKERTVVSRQLKAREQRKLKLPSLEAKQISYCEW</sequence>
<organism evidence="1 2">
    <name type="scientific">Paramuricea clavata</name>
    <name type="common">Red gorgonian</name>
    <name type="synonym">Violescent sea-whip</name>
    <dbReference type="NCBI Taxonomy" id="317549"/>
    <lineage>
        <taxon>Eukaryota</taxon>
        <taxon>Metazoa</taxon>
        <taxon>Cnidaria</taxon>
        <taxon>Anthozoa</taxon>
        <taxon>Octocorallia</taxon>
        <taxon>Malacalcyonacea</taxon>
        <taxon>Plexauridae</taxon>
        <taxon>Paramuricea</taxon>
    </lineage>
</organism>
<comment type="caution">
    <text evidence="1">The sequence shown here is derived from an EMBL/GenBank/DDBJ whole genome shotgun (WGS) entry which is preliminary data.</text>
</comment>
<proteinExistence type="predicted"/>
<evidence type="ECO:0000313" key="1">
    <source>
        <dbReference type="EMBL" id="CAB4027778.1"/>
    </source>
</evidence>
<accession>A0A7D9L9E5</accession>
<name>A0A7D9L9E5_PARCT</name>
<dbReference type="Proteomes" id="UP001152795">
    <property type="component" value="Unassembled WGS sequence"/>
</dbReference>
<dbReference type="EMBL" id="CACRXK020015013">
    <property type="protein sequence ID" value="CAB4027778.1"/>
    <property type="molecule type" value="Genomic_DNA"/>
</dbReference>